<feature type="chain" id="PRO_5005891385" evidence="2">
    <location>
        <begin position="19"/>
        <end position="433"/>
    </location>
</feature>
<dbReference type="WBParaSite" id="PTRK_0000455600.1">
    <property type="protein sequence ID" value="PTRK_0000455600.1"/>
    <property type="gene ID" value="PTRK_0000455600"/>
</dbReference>
<dbReference type="PROSITE" id="PS00022">
    <property type="entry name" value="EGF_1"/>
    <property type="match status" value="1"/>
</dbReference>
<keyword evidence="2" id="KW-0732">Signal</keyword>
<evidence type="ECO:0000313" key="5">
    <source>
        <dbReference type="Proteomes" id="UP000038045"/>
    </source>
</evidence>
<feature type="region of interest" description="Disordered" evidence="1">
    <location>
        <begin position="382"/>
        <end position="401"/>
    </location>
</feature>
<dbReference type="Gene3D" id="3.40.390.10">
    <property type="entry name" value="Collagenase (Catalytic Domain)"/>
    <property type="match status" value="1"/>
</dbReference>
<name>A0A0N4ZAP9_PARTI</name>
<organism evidence="5 6">
    <name type="scientific">Parastrongyloides trichosuri</name>
    <name type="common">Possum-specific nematode worm</name>
    <dbReference type="NCBI Taxonomy" id="131310"/>
    <lineage>
        <taxon>Eukaryota</taxon>
        <taxon>Metazoa</taxon>
        <taxon>Ecdysozoa</taxon>
        <taxon>Nematoda</taxon>
        <taxon>Chromadorea</taxon>
        <taxon>Rhabditida</taxon>
        <taxon>Tylenchina</taxon>
        <taxon>Panagrolaimomorpha</taxon>
        <taxon>Strongyloidoidea</taxon>
        <taxon>Strongyloididae</taxon>
        <taxon>Parastrongyloides</taxon>
    </lineage>
</organism>
<sequence length="433" mass="50539">MWVSNFLFLAYFFYSSFQDEIDDDRVNLTQLVKNFTRSSFTPVSQVVLICNEENTLSDYIFSDIINFFNRTACIQFQNVTKNMTSNKKYFNLIIRRANLNTIDETKNLTTIQLNKICSEDDVCIRYFFGLALGMIPQVNRQNRETYVHVIYTYVNTSDQFRYNKLSSPLFKNQNYSFDFGSFFNRNPYYCSKNKMQTYTPKNYISYYAKMLGQRIDYSFGDRRTFCNYYDNKTLSKVTCKNGGFYNPKKKDCICPDGYIGKYCSTLQQMPKCGNQTYISRKKENYIFACGKKICYFEINSKSNKSTRIDILAVNTKNITPCVSYDALEVRYLEDKGVTGLSLCGHYNNTISLTSFSNKVFIGYNGGNDDYFLLSYKTSEETNEKSKKKTKKQKKEKEKSNDDINSLINISEISNLDELNCTKLKKLEHLTNLT</sequence>
<dbReference type="PROSITE" id="PS01186">
    <property type="entry name" value="EGF_2"/>
    <property type="match status" value="1"/>
</dbReference>
<dbReference type="Pfam" id="PF01400">
    <property type="entry name" value="Astacin"/>
    <property type="match status" value="1"/>
</dbReference>
<dbReference type="Proteomes" id="UP000038045">
    <property type="component" value="Unplaced"/>
</dbReference>
<protein>
    <submittedName>
        <fullName evidence="6">Astacin domain-containing protein</fullName>
    </submittedName>
</protein>
<dbReference type="GO" id="GO:0006508">
    <property type="term" value="P:proteolysis"/>
    <property type="evidence" value="ECO:0007669"/>
    <property type="project" value="InterPro"/>
</dbReference>
<keyword evidence="5" id="KW-1185">Reference proteome</keyword>
<feature type="signal peptide" evidence="2">
    <location>
        <begin position="1"/>
        <end position="18"/>
    </location>
</feature>
<accession>A0A0N4ZAP9</accession>
<dbReference type="AlphaFoldDB" id="A0A0N4ZAP9"/>
<dbReference type="InterPro" id="IPR024079">
    <property type="entry name" value="MetalloPept_cat_dom_sf"/>
</dbReference>
<feature type="domain" description="EGF-like" evidence="3 4">
    <location>
        <begin position="252"/>
        <end position="263"/>
    </location>
</feature>
<evidence type="ECO:0000256" key="2">
    <source>
        <dbReference type="SAM" id="SignalP"/>
    </source>
</evidence>
<dbReference type="InterPro" id="IPR001506">
    <property type="entry name" value="Peptidase_M12A"/>
</dbReference>
<dbReference type="InterPro" id="IPR000742">
    <property type="entry name" value="EGF"/>
</dbReference>
<evidence type="ECO:0000259" key="3">
    <source>
        <dbReference type="PROSITE" id="PS00022"/>
    </source>
</evidence>
<proteinExistence type="predicted"/>
<evidence type="ECO:0000259" key="4">
    <source>
        <dbReference type="PROSITE" id="PS01186"/>
    </source>
</evidence>
<evidence type="ECO:0000313" key="6">
    <source>
        <dbReference type="WBParaSite" id="PTRK_0000455600.1"/>
    </source>
</evidence>
<dbReference type="GO" id="GO:0004222">
    <property type="term" value="F:metalloendopeptidase activity"/>
    <property type="evidence" value="ECO:0007669"/>
    <property type="project" value="InterPro"/>
</dbReference>
<evidence type="ECO:0000256" key="1">
    <source>
        <dbReference type="SAM" id="MobiDB-lite"/>
    </source>
</evidence>
<reference evidence="6" key="1">
    <citation type="submission" date="2017-02" db="UniProtKB">
        <authorList>
            <consortium name="WormBaseParasite"/>
        </authorList>
    </citation>
    <scope>IDENTIFICATION</scope>
</reference>